<dbReference type="EMBL" id="QLNT01000005">
    <property type="protein sequence ID" value="KAF3074393.1"/>
    <property type="molecule type" value="Genomic_DNA"/>
</dbReference>
<feature type="repeat" description="ANK" evidence="2">
    <location>
        <begin position="565"/>
        <end position="597"/>
    </location>
</feature>
<evidence type="ECO:0000313" key="5">
    <source>
        <dbReference type="Proteomes" id="UP000801864"/>
    </source>
</evidence>
<proteinExistence type="predicted"/>
<dbReference type="SUPFAM" id="SSF52540">
    <property type="entry name" value="P-loop containing nucleoside triphosphate hydrolases"/>
    <property type="match status" value="1"/>
</dbReference>
<comment type="caution">
    <text evidence="4">The sequence shown here is derived from an EMBL/GenBank/DDBJ whole genome shotgun (WGS) entry which is preliminary data.</text>
</comment>
<dbReference type="InterPro" id="IPR027417">
    <property type="entry name" value="P-loop_NTPase"/>
</dbReference>
<dbReference type="Proteomes" id="UP000801864">
    <property type="component" value="Unassembled WGS sequence"/>
</dbReference>
<keyword evidence="2" id="KW-0040">ANK repeat</keyword>
<evidence type="ECO:0000256" key="1">
    <source>
        <dbReference type="ARBA" id="ARBA00022737"/>
    </source>
</evidence>
<dbReference type="Gene3D" id="1.20.5.340">
    <property type="match status" value="9"/>
</dbReference>
<dbReference type="PANTHER" id="PTHR10039:SF14">
    <property type="entry name" value="NACHT DOMAIN-CONTAINING PROTEIN"/>
    <property type="match status" value="1"/>
</dbReference>
<reference evidence="4 5" key="1">
    <citation type="submission" date="2018-06" db="EMBL/GenBank/DDBJ databases">
        <title>Genome analysis of cellulolytic fungus Trichoderma lentiforme CFAM-422.</title>
        <authorList>
            <person name="Steindorff A.S."/>
            <person name="Formighieri E.F."/>
            <person name="Midorikawa G.E.O."/>
            <person name="Tamietti M.S."/>
            <person name="Ramos E.Z."/>
            <person name="Silva A.S."/>
            <person name="Bon E.P.S."/>
            <person name="Mendes T.D."/>
            <person name="Damaso M.C.T."/>
            <person name="Favaro L.C.L."/>
        </authorList>
    </citation>
    <scope>NUCLEOTIDE SEQUENCE [LARGE SCALE GENOMIC DNA]</scope>
    <source>
        <strain evidence="4 5">CFAM-422</strain>
    </source>
</reference>
<dbReference type="InterPro" id="IPR056884">
    <property type="entry name" value="NPHP3-like_N"/>
</dbReference>
<dbReference type="Pfam" id="PF12796">
    <property type="entry name" value="Ank_2"/>
    <property type="match status" value="1"/>
</dbReference>
<accession>A0A9P4XMF4</accession>
<keyword evidence="1" id="KW-0677">Repeat</keyword>
<evidence type="ECO:0000256" key="2">
    <source>
        <dbReference type="PROSITE-ProRule" id="PRU00023"/>
    </source>
</evidence>
<protein>
    <recommendedName>
        <fullName evidence="3">Nephrocystin 3-like N-terminal domain-containing protein</fullName>
    </recommendedName>
</protein>
<name>A0A9P4XMF4_9HYPO</name>
<dbReference type="Pfam" id="PF23397">
    <property type="entry name" value="DUF7104"/>
    <property type="match status" value="20"/>
</dbReference>
<dbReference type="PANTHER" id="PTHR10039">
    <property type="entry name" value="AMELOGENIN"/>
    <property type="match status" value="1"/>
</dbReference>
<dbReference type="InterPro" id="IPR036770">
    <property type="entry name" value="Ankyrin_rpt-contain_sf"/>
</dbReference>
<dbReference type="Gene3D" id="3.40.50.300">
    <property type="entry name" value="P-loop containing nucleotide triphosphate hydrolases"/>
    <property type="match status" value="1"/>
</dbReference>
<dbReference type="InterPro" id="IPR055530">
    <property type="entry name" value="DUF7104"/>
</dbReference>
<dbReference type="PRINTS" id="PR01415">
    <property type="entry name" value="ANKYRIN"/>
</dbReference>
<evidence type="ECO:0000313" key="4">
    <source>
        <dbReference type="EMBL" id="KAF3074393.1"/>
    </source>
</evidence>
<feature type="repeat" description="ANK" evidence="2">
    <location>
        <begin position="1365"/>
        <end position="1388"/>
    </location>
</feature>
<dbReference type="Gene3D" id="1.25.40.20">
    <property type="entry name" value="Ankyrin repeat-containing domain"/>
    <property type="match status" value="3"/>
</dbReference>
<sequence>MDGKNQKRQAGNQFLTETGEHVINKKPRIEPYDTDNVTTNFSGQGIQHTGQGPFTVGGNVIVTTTNVAPTIERDNCLRGLFITDPSDDRTALKRKKGNRVSGTCKWILETEEVAAWLGQGEMTSNVLWIYGNPGIGKSTMAIFLTEELPTAFNKTNKTLAYFFCNSSFDKQKTATSVVRGLLLQLVQQHPRLLDHHVLPKYKERRSELFKSFNALWKIFLATATDQNIGQTYCIVNALDKCDQESQDILLHQLKDSFQNQHQVALLNIRILITSRPYPEIREFLQVFINKDLASSIKIREDINRYIQAKVAYLAIRKNYTKSVQQTISSILRDKAESTFLWIGLACEQLEKFLAKDAIRVLLEMPKGLHSLYRSLLDTALEGSEEVYIIRRILGLVAVCARPLSLLELSEACQLYEDEDMETRVQFTRDQIASCRLMVIVQDEKVLLLHQSFYRKERFYRREHSHIYLLSYATKHWTHHAYMAQSSFKIRDSEAEFFGLNSSAREQWLETLRGEQYSIPKQFSILHVAARWGIVALVDYIAGPNHAESSIETTMSLPDLDSITSDGRTPLEEAIRSENPNVVSRLLFLGVKITKRAIEAAARSSVEIMQMLLEQRRDEINITKKFVSAAECNSKNGKQIMALLIQQRGDKIAASKKTTSAIAKEFDKDMMEFLLDQHGDKVIITGELVKATAQNYKNGKEIMTLLLEQRGDEIAASESTMSAVAERFDMEAMQLLLDQHGDKIVITEELVEGTAQNYKNRKEIMTLLLEQRGDEIAASEESISIMAEKFDKKMMELLLSQHGDKITITEEVVTAAARNKKNGKEIMALLLSQRGNEITITEEVVEAAAENCLEVIELLLDRRGNEITVTEAVVTAAAGNCLEVIELLLDRRGNEITITENVLQSAAYSDNWKEIIALLLNRRGNEITITEEVVTAAADAQSNSWDDEEDMITFMLSQRGDMITEEVVKAAVRYLRKGNEIIASFLGQQGNKITNIEEMVKAAAKGRNGKEVIELLLNRQGNEITITEEVVKAAVKSYSGYEVIELLLDRRGNEITITQDVVKAAAEYYDGKEVIELLLNRRGNEITITEDVVKAAVKSYSGYGGYETIQFLLDQRGNEITITEDVVKAAADALGSDKIMELLLDRRGNEITMTEELLITAARRKKTLKLLLNRRGNEIIITEGVVKAAARSKEAIQLLLDRRGNEIIITEGVVKAAAQDKEVIQLLLDRRGNEITITEEVIKAAAGSFRGNKTIKLLLNRRGHEITITEEVIKAAAGCFWGKETIKLLLNRRGNEFTITEDIIQAAAINGQTKLLDLLARQNAIISNWDKWYCISKFYNAAKTGDICCVRQLIHKVTDPDIKDCNGETPLYVAAAHGHEAVVKVLVQRRDVNVNSTSIFGKSPLYWPSYFGYKGIVAILMDAGADPHLVNKDGLTAVAIAREEGHSEVVKILERTR</sequence>
<feature type="domain" description="Nephrocystin 3-like N-terminal" evidence="3">
    <location>
        <begin position="102"/>
        <end position="275"/>
    </location>
</feature>
<gene>
    <name evidence="4" type="ORF">CFAM422_003627</name>
</gene>
<evidence type="ECO:0000259" key="3">
    <source>
        <dbReference type="Pfam" id="PF24883"/>
    </source>
</evidence>
<keyword evidence="5" id="KW-1185">Reference proteome</keyword>
<feature type="repeat" description="ANK" evidence="2">
    <location>
        <begin position="1399"/>
        <end position="1431"/>
    </location>
</feature>
<dbReference type="SMART" id="SM00248">
    <property type="entry name" value="ANK"/>
    <property type="match status" value="6"/>
</dbReference>
<dbReference type="PROSITE" id="PS50297">
    <property type="entry name" value="ANK_REP_REGION"/>
    <property type="match status" value="1"/>
</dbReference>
<dbReference type="InterPro" id="IPR002110">
    <property type="entry name" value="Ankyrin_rpt"/>
</dbReference>
<organism evidence="4 5">
    <name type="scientific">Trichoderma lentiforme</name>
    <dbReference type="NCBI Taxonomy" id="1567552"/>
    <lineage>
        <taxon>Eukaryota</taxon>
        <taxon>Fungi</taxon>
        <taxon>Dikarya</taxon>
        <taxon>Ascomycota</taxon>
        <taxon>Pezizomycotina</taxon>
        <taxon>Sordariomycetes</taxon>
        <taxon>Hypocreomycetidae</taxon>
        <taxon>Hypocreales</taxon>
        <taxon>Hypocreaceae</taxon>
        <taxon>Trichoderma</taxon>
    </lineage>
</organism>
<dbReference type="Pfam" id="PF24883">
    <property type="entry name" value="NPHP3_N"/>
    <property type="match status" value="1"/>
</dbReference>
<dbReference type="PROSITE" id="PS50088">
    <property type="entry name" value="ANK_REPEAT"/>
    <property type="match status" value="3"/>
</dbReference>
<dbReference type="SUPFAM" id="SSF48403">
    <property type="entry name" value="Ankyrin repeat"/>
    <property type="match status" value="3"/>
</dbReference>